<feature type="region of interest" description="Disordered" evidence="1">
    <location>
        <begin position="295"/>
        <end position="325"/>
    </location>
</feature>
<protein>
    <submittedName>
        <fullName evidence="3">Uncharacterized protein</fullName>
    </submittedName>
</protein>
<gene>
    <name evidence="3" type="ORF">CALFYP39_01946</name>
</gene>
<organism evidence="3">
    <name type="scientific">Collinsella aerofaciens</name>
    <dbReference type="NCBI Taxonomy" id="74426"/>
    <lineage>
        <taxon>Bacteria</taxon>
        <taxon>Bacillati</taxon>
        <taxon>Actinomycetota</taxon>
        <taxon>Coriobacteriia</taxon>
        <taxon>Coriobacteriales</taxon>
        <taxon>Coriobacteriaceae</taxon>
        <taxon>Collinsella</taxon>
    </lineage>
</organism>
<keyword evidence="2" id="KW-0812">Transmembrane</keyword>
<feature type="region of interest" description="Disordered" evidence="1">
    <location>
        <begin position="50"/>
        <end position="77"/>
    </location>
</feature>
<name>A0A6N3DQQ8_9ACTN</name>
<reference evidence="3" key="1">
    <citation type="submission" date="2019-11" db="EMBL/GenBank/DDBJ databases">
        <authorList>
            <person name="Feng L."/>
        </authorList>
    </citation>
    <scope>NUCLEOTIDE SEQUENCE</scope>
    <source>
        <strain evidence="3">CaerofaciensLFYP39</strain>
    </source>
</reference>
<dbReference type="RefSeq" id="WP_156600475.1">
    <property type="nucleotide sequence ID" value="NZ_CACRTW010000039.1"/>
</dbReference>
<dbReference type="AlphaFoldDB" id="A0A6N3DQQ8"/>
<feature type="region of interest" description="Disordered" evidence="1">
    <location>
        <begin position="211"/>
        <end position="242"/>
    </location>
</feature>
<dbReference type="EMBL" id="CACRTW010000039">
    <property type="protein sequence ID" value="VYU29628.1"/>
    <property type="molecule type" value="Genomic_DNA"/>
</dbReference>
<keyword evidence="2" id="KW-1133">Transmembrane helix</keyword>
<evidence type="ECO:0000313" key="3">
    <source>
        <dbReference type="EMBL" id="VYU29628.1"/>
    </source>
</evidence>
<feature type="region of interest" description="Disordered" evidence="1">
    <location>
        <begin position="1"/>
        <end position="29"/>
    </location>
</feature>
<proteinExistence type="predicted"/>
<accession>A0A6N3DQQ8</accession>
<sequence length="325" mass="34444">MGSSNASRNGRGVTASAARHAKRAFDEGEDDLFALSLDDVMSDRPWTAEELMGGGVRPTSAKPAPSATPAPVSVPADGFATRPIVQTTRKAAPAPHPASDPSETAAFLAAAAQGKSADSTVMYSAQQLPVPAVRKPPVTRLDEPVAHQVAYDSWAAADLDETSTGMPALDVPVNPLFATNTSAADYESSEAYSDYSDGHADTGRIETEDYGTASSDYLNDPYAATPAPEYDPEAASTPAYTKSTGEERFADYYAAEKALRFTEFPQAVKVAFIAIIIALLGVIAFEGFQLFRGPTQAESETQQKEDDNQHLDINTLKGDPNDGDE</sequence>
<feature type="compositionally biased region" description="Low complexity" evidence="1">
    <location>
        <begin position="58"/>
        <end position="76"/>
    </location>
</feature>
<evidence type="ECO:0000256" key="1">
    <source>
        <dbReference type="SAM" id="MobiDB-lite"/>
    </source>
</evidence>
<feature type="compositionally biased region" description="Basic and acidic residues" evidence="1">
    <location>
        <begin position="301"/>
        <end position="310"/>
    </location>
</feature>
<feature type="transmembrane region" description="Helical" evidence="2">
    <location>
        <begin position="270"/>
        <end position="291"/>
    </location>
</feature>
<evidence type="ECO:0000256" key="2">
    <source>
        <dbReference type="SAM" id="Phobius"/>
    </source>
</evidence>
<keyword evidence="2" id="KW-0472">Membrane</keyword>